<organism evidence="6">
    <name type="scientific">Lotharella oceanica</name>
    <dbReference type="NCBI Taxonomy" id="641309"/>
    <lineage>
        <taxon>Eukaryota</taxon>
        <taxon>Sar</taxon>
        <taxon>Rhizaria</taxon>
        <taxon>Cercozoa</taxon>
        <taxon>Chlorarachniophyceae</taxon>
        <taxon>Lotharella</taxon>
    </lineage>
</organism>
<dbReference type="EMBL" id="HBHP01035316">
    <property type="protein sequence ID" value="CAD9777721.1"/>
    <property type="molecule type" value="Transcribed_RNA"/>
</dbReference>
<evidence type="ECO:0000313" key="6">
    <source>
        <dbReference type="EMBL" id="CAD9777721.1"/>
    </source>
</evidence>
<dbReference type="InterPro" id="IPR023352">
    <property type="entry name" value="MAPEG-like_dom_sf"/>
</dbReference>
<dbReference type="AlphaFoldDB" id="A0A7S2U327"/>
<dbReference type="SUPFAM" id="SSF161084">
    <property type="entry name" value="MAPEG domain-like"/>
    <property type="match status" value="1"/>
</dbReference>
<accession>A0A7S2U327</accession>
<proteinExistence type="predicted"/>
<feature type="transmembrane region" description="Helical" evidence="5">
    <location>
        <begin position="119"/>
        <end position="138"/>
    </location>
</feature>
<dbReference type="GO" id="GO:0016020">
    <property type="term" value="C:membrane"/>
    <property type="evidence" value="ECO:0007669"/>
    <property type="project" value="UniProtKB-SubCell"/>
</dbReference>
<keyword evidence="2 5" id="KW-0812">Transmembrane</keyword>
<keyword evidence="4 5" id="KW-0472">Membrane</keyword>
<sequence length="174" mass="19358">MSEPWPGFECVKILSGMYPVIGGIAYYTNKGASFGSKSSKEMIPLVYTTVGYLAVYGFFVFRQGVSKQIFKKYLKKSDGDAKKVACWQKNADRTVGNCHEQMGPFLVSMWMYGSFVNPVRAAVLGAVSVGTLILYPFLYGNEENAPSESIIASTLPRYWLNYYMMLSTVVATLL</sequence>
<dbReference type="Gene3D" id="1.20.120.550">
    <property type="entry name" value="Membrane associated eicosanoid/glutathione metabolism-like domain"/>
    <property type="match status" value="1"/>
</dbReference>
<feature type="transmembrane region" description="Helical" evidence="5">
    <location>
        <begin position="42"/>
        <end position="61"/>
    </location>
</feature>
<dbReference type="InterPro" id="IPR001129">
    <property type="entry name" value="Membr-assoc_MAPEG"/>
</dbReference>
<evidence type="ECO:0000256" key="1">
    <source>
        <dbReference type="ARBA" id="ARBA00004370"/>
    </source>
</evidence>
<reference evidence="6" key="1">
    <citation type="submission" date="2021-01" db="EMBL/GenBank/DDBJ databases">
        <authorList>
            <person name="Corre E."/>
            <person name="Pelletier E."/>
            <person name="Niang G."/>
            <person name="Scheremetjew M."/>
            <person name="Finn R."/>
            <person name="Kale V."/>
            <person name="Holt S."/>
            <person name="Cochrane G."/>
            <person name="Meng A."/>
            <person name="Brown T."/>
            <person name="Cohen L."/>
        </authorList>
    </citation>
    <scope>NUCLEOTIDE SEQUENCE</scope>
    <source>
        <strain evidence="6">CCMP622</strain>
    </source>
</reference>
<protein>
    <submittedName>
        <fullName evidence="6">Uncharacterized protein</fullName>
    </submittedName>
</protein>
<name>A0A7S2U327_9EUKA</name>
<evidence type="ECO:0000256" key="4">
    <source>
        <dbReference type="ARBA" id="ARBA00023136"/>
    </source>
</evidence>
<evidence type="ECO:0000256" key="2">
    <source>
        <dbReference type="ARBA" id="ARBA00022692"/>
    </source>
</evidence>
<comment type="subcellular location">
    <subcellularLocation>
        <location evidence="1">Membrane</location>
    </subcellularLocation>
</comment>
<keyword evidence="3 5" id="KW-1133">Transmembrane helix</keyword>
<evidence type="ECO:0000256" key="3">
    <source>
        <dbReference type="ARBA" id="ARBA00022989"/>
    </source>
</evidence>
<evidence type="ECO:0000256" key="5">
    <source>
        <dbReference type="SAM" id="Phobius"/>
    </source>
</evidence>
<gene>
    <name evidence="6" type="ORF">LSP00402_LOCUS21737</name>
</gene>
<dbReference type="Pfam" id="PF01124">
    <property type="entry name" value="MAPEG"/>
    <property type="match status" value="1"/>
</dbReference>